<keyword evidence="2" id="KW-1185">Reference proteome</keyword>
<proteinExistence type="predicted"/>
<dbReference type="EMBL" id="ACRN01000001">
    <property type="protein sequence ID" value="EHM89595.1"/>
    <property type="molecule type" value="Genomic_DNA"/>
</dbReference>
<comment type="caution">
    <text evidence="1">The sequence shown here is derived from an EMBL/GenBank/DDBJ whole genome shotgun (WGS) entry which is preliminary data.</text>
</comment>
<organism evidence="1 2">
    <name type="scientific">Actinomyces graevenitzii C83</name>
    <dbReference type="NCBI Taxonomy" id="435830"/>
    <lineage>
        <taxon>Bacteria</taxon>
        <taxon>Bacillati</taxon>
        <taxon>Actinomycetota</taxon>
        <taxon>Actinomycetes</taxon>
        <taxon>Actinomycetales</taxon>
        <taxon>Actinomycetaceae</taxon>
        <taxon>Actinomyces</taxon>
    </lineage>
</organism>
<sequence>MAVTGLPAGRLNLRSQGSVLQPLTLALGLLKLAQLLVVGSERVASNQKLLAGVKVDAKIQRVHAPLLDVVQCAVKQLKLLVKPSPALALG</sequence>
<gene>
    <name evidence="1" type="ORF">HMPREF0045_00260</name>
</gene>
<dbReference type="Proteomes" id="UP000003822">
    <property type="component" value="Unassembled WGS sequence"/>
</dbReference>
<evidence type="ECO:0000313" key="2">
    <source>
        <dbReference type="Proteomes" id="UP000003822"/>
    </source>
</evidence>
<dbReference type="HOGENOM" id="CLU_2434232_0_0_11"/>
<dbReference type="AlphaFoldDB" id="G9PCY1"/>
<accession>G9PCY1</accession>
<name>G9PCY1_9ACTO</name>
<evidence type="ECO:0000313" key="1">
    <source>
        <dbReference type="EMBL" id="EHM89595.1"/>
    </source>
</evidence>
<dbReference type="STRING" id="435830.HMPREF0045_00260"/>
<reference evidence="1 2" key="1">
    <citation type="submission" date="2011-10" db="EMBL/GenBank/DDBJ databases">
        <title>The Genome Sequence of Actinomyces graevenitzii C83.</title>
        <authorList>
            <consortium name="The Broad Institute Genome Sequencing Platform"/>
            <consortium name="The Broad Institute Genome Sequencing Center for Infectious Disease"/>
            <person name="Earl A."/>
            <person name="Ward D."/>
            <person name="Feldgarden M."/>
            <person name="Gevers D."/>
            <person name="Sibley C.D."/>
            <person name="Field T.R."/>
            <person name="Grinwis M."/>
            <person name="Eshaghurshan C.S."/>
            <person name="Surette M.G."/>
            <person name="Young S.K."/>
            <person name="Zeng Q."/>
            <person name="Gargeya S."/>
            <person name="Fitzgerald M."/>
            <person name="Haas B."/>
            <person name="Abouelleil A."/>
            <person name="Alvarado L."/>
            <person name="Arachchi H.M."/>
            <person name="Berlin A."/>
            <person name="Brown A."/>
            <person name="Chapman S.B."/>
            <person name="Chen Z."/>
            <person name="Dunbar C."/>
            <person name="Freedman E."/>
            <person name="Gearin G."/>
            <person name="Goldberg J."/>
            <person name="Griggs A."/>
            <person name="Gujja S."/>
            <person name="Heiman D."/>
            <person name="Howarth C."/>
            <person name="Larson L."/>
            <person name="Lui A."/>
            <person name="MacDonald P.J.P."/>
            <person name="Montmayeur A."/>
            <person name="Murphy C."/>
            <person name="Neiman D."/>
            <person name="Pearson M."/>
            <person name="Priest M."/>
            <person name="Roberts A."/>
            <person name="Saif S."/>
            <person name="Shea T."/>
            <person name="Shenoy N."/>
            <person name="Sisk P."/>
            <person name="Stolte C."/>
            <person name="Sykes S."/>
            <person name="Wortman J."/>
            <person name="Nusbaum C."/>
            <person name="Birren B."/>
        </authorList>
    </citation>
    <scope>NUCLEOTIDE SEQUENCE [LARGE SCALE GENOMIC DNA]</scope>
    <source>
        <strain evidence="1 2">C83</strain>
    </source>
</reference>
<protein>
    <submittedName>
        <fullName evidence="1">Uncharacterized protein</fullName>
    </submittedName>
</protein>